<dbReference type="GO" id="GO:0031573">
    <property type="term" value="P:mitotic intra-S DNA damage checkpoint signaling"/>
    <property type="evidence" value="ECO:0007669"/>
    <property type="project" value="EnsemblFungi"/>
</dbReference>
<dbReference type="PROSITE" id="PS50011">
    <property type="entry name" value="PROTEIN_KINASE_DOM"/>
    <property type="match status" value="1"/>
</dbReference>
<dbReference type="VEuPathDB" id="FungiDB:MGYG_05812"/>
<dbReference type="SUPFAM" id="SSF56112">
    <property type="entry name" value="Protein kinase-like (PK-like)"/>
    <property type="match status" value="1"/>
</dbReference>
<dbReference type="PROSITE" id="PS00108">
    <property type="entry name" value="PROTEIN_KINASE_ST"/>
    <property type="match status" value="1"/>
</dbReference>
<keyword evidence="6" id="KW-0067">ATP-binding</keyword>
<evidence type="ECO:0000256" key="1">
    <source>
        <dbReference type="ARBA" id="ARBA00012513"/>
    </source>
</evidence>
<keyword evidence="10" id="KW-1185">Reference proteome</keyword>
<dbReference type="GO" id="GO:0042802">
    <property type="term" value="F:identical protein binding"/>
    <property type="evidence" value="ECO:0007669"/>
    <property type="project" value="EnsemblFungi"/>
</dbReference>
<name>E4UXX9_ARTGP</name>
<dbReference type="GO" id="GO:0060903">
    <property type="term" value="P:positive regulation of meiosis I"/>
    <property type="evidence" value="ECO:0007669"/>
    <property type="project" value="EnsemblFungi"/>
</dbReference>
<dbReference type="eggNOG" id="KOG1167">
    <property type="taxonomic scope" value="Eukaryota"/>
</dbReference>
<evidence type="ECO:0000256" key="6">
    <source>
        <dbReference type="ARBA" id="ARBA00022840"/>
    </source>
</evidence>
<dbReference type="GO" id="GO:0000727">
    <property type="term" value="P:double-strand break repair via break-induced replication"/>
    <property type="evidence" value="ECO:0007669"/>
    <property type="project" value="EnsemblFungi"/>
</dbReference>
<dbReference type="STRING" id="535722.E4UXX9"/>
<dbReference type="OMA" id="QGFTMEK"/>
<feature type="region of interest" description="Disordered" evidence="7">
    <location>
        <begin position="1"/>
        <end position="64"/>
    </location>
</feature>
<keyword evidence="3" id="KW-0808">Transferase</keyword>
<dbReference type="GO" id="GO:0000082">
    <property type="term" value="P:G1/S transition of mitotic cell cycle"/>
    <property type="evidence" value="ECO:0007669"/>
    <property type="project" value="EnsemblFungi"/>
</dbReference>
<dbReference type="FunCoup" id="E4UXX9">
    <property type="interactions" value="777"/>
</dbReference>
<accession>E4UXX9</accession>
<dbReference type="RefSeq" id="XP_003173222.1">
    <property type="nucleotide sequence ID" value="XM_003173174.1"/>
</dbReference>
<dbReference type="GO" id="GO:0031503">
    <property type="term" value="P:protein-containing complex localization"/>
    <property type="evidence" value="ECO:0007669"/>
    <property type="project" value="EnsemblFungi"/>
</dbReference>
<dbReference type="GO" id="GO:0001100">
    <property type="term" value="P:negative regulation of exit from mitosis"/>
    <property type="evidence" value="ECO:0007669"/>
    <property type="project" value="EnsemblFungi"/>
</dbReference>
<dbReference type="GO" id="GO:0000775">
    <property type="term" value="C:chromosome, centromeric region"/>
    <property type="evidence" value="ECO:0007669"/>
    <property type="project" value="EnsemblFungi"/>
</dbReference>
<feature type="domain" description="Protein kinase" evidence="8">
    <location>
        <begin position="81"/>
        <end position="436"/>
    </location>
</feature>
<dbReference type="SMART" id="SM00220">
    <property type="entry name" value="S_TKc"/>
    <property type="match status" value="1"/>
</dbReference>
<dbReference type="GO" id="GO:0031431">
    <property type="term" value="C:Dbf4-dependent protein kinase complex"/>
    <property type="evidence" value="ECO:0007669"/>
    <property type="project" value="EnsemblFungi"/>
</dbReference>
<dbReference type="GO" id="GO:1904968">
    <property type="term" value="P:positive regulation of spindle attachment to meiosis I kinetochore"/>
    <property type="evidence" value="ECO:0007669"/>
    <property type="project" value="EnsemblFungi"/>
</dbReference>
<dbReference type="GO" id="GO:1903468">
    <property type="term" value="P:positive regulation of DNA replication initiation"/>
    <property type="evidence" value="ECO:0007669"/>
    <property type="project" value="EnsemblFungi"/>
</dbReference>
<reference evidence="10" key="1">
    <citation type="journal article" date="2012" name="MBio">
        <title>Comparative genome analysis of Trichophyton rubrum and related dermatophytes reveals candidate genes involved in infection.</title>
        <authorList>
            <person name="Martinez D.A."/>
            <person name="Oliver B.G."/>
            <person name="Graeser Y."/>
            <person name="Goldberg J.M."/>
            <person name="Li W."/>
            <person name="Martinez-Rossi N.M."/>
            <person name="Monod M."/>
            <person name="Shelest E."/>
            <person name="Barton R.C."/>
            <person name="Birch E."/>
            <person name="Brakhage A.A."/>
            <person name="Chen Z."/>
            <person name="Gurr S.J."/>
            <person name="Heiman D."/>
            <person name="Heitman J."/>
            <person name="Kosti I."/>
            <person name="Rossi A."/>
            <person name="Saif S."/>
            <person name="Samalova M."/>
            <person name="Saunders C.W."/>
            <person name="Shea T."/>
            <person name="Summerbell R.C."/>
            <person name="Xu J."/>
            <person name="Young S."/>
            <person name="Zeng Q."/>
            <person name="Birren B.W."/>
            <person name="Cuomo C.A."/>
            <person name="White T.C."/>
        </authorList>
    </citation>
    <scope>NUCLEOTIDE SEQUENCE [LARGE SCALE GENOMIC DNA]</scope>
    <source>
        <strain evidence="10">ATCC MYA-4604 / CBS 118893</strain>
    </source>
</reference>
<dbReference type="OrthoDB" id="10020333at2759"/>
<dbReference type="GO" id="GO:1902977">
    <property type="term" value="P:mitotic DNA replication preinitiation complex assembly"/>
    <property type="evidence" value="ECO:0007669"/>
    <property type="project" value="EnsemblFungi"/>
</dbReference>
<dbReference type="GO" id="GO:0005524">
    <property type="term" value="F:ATP binding"/>
    <property type="evidence" value="ECO:0007669"/>
    <property type="project" value="UniProtKB-KW"/>
</dbReference>
<dbReference type="GO" id="GO:1905263">
    <property type="term" value="P:positive regulation of meiotic DNA double-strand break formation involved in reciprocal meiotic recombination"/>
    <property type="evidence" value="ECO:0007669"/>
    <property type="project" value="EnsemblFungi"/>
</dbReference>
<dbReference type="Gene3D" id="1.10.510.10">
    <property type="entry name" value="Transferase(Phosphotransferase) domain 1"/>
    <property type="match status" value="1"/>
</dbReference>
<dbReference type="EMBL" id="DS989825">
    <property type="protein sequence ID" value="EFR02811.1"/>
    <property type="molecule type" value="Genomic_DNA"/>
</dbReference>
<dbReference type="EC" id="2.7.11.1" evidence="1"/>
<proteinExistence type="predicted"/>
<dbReference type="InterPro" id="IPR011009">
    <property type="entry name" value="Kinase-like_dom_sf"/>
</dbReference>
<feature type="compositionally biased region" description="Acidic residues" evidence="7">
    <location>
        <begin position="41"/>
        <end position="61"/>
    </location>
</feature>
<dbReference type="HOGENOM" id="CLU_000288_118_2_1"/>
<dbReference type="GO" id="GO:0004674">
    <property type="term" value="F:protein serine/threonine kinase activity"/>
    <property type="evidence" value="ECO:0007669"/>
    <property type="project" value="UniProtKB-KW"/>
</dbReference>
<dbReference type="GO" id="GO:0006270">
    <property type="term" value="P:DNA replication initiation"/>
    <property type="evidence" value="ECO:0007669"/>
    <property type="project" value="EnsemblFungi"/>
</dbReference>
<dbReference type="Proteomes" id="UP000002669">
    <property type="component" value="Unassembled WGS sequence"/>
</dbReference>
<dbReference type="InParanoid" id="E4UXX9"/>
<dbReference type="CDD" id="cd14019">
    <property type="entry name" value="STKc_Cdc7"/>
    <property type="match status" value="1"/>
</dbReference>
<evidence type="ECO:0000256" key="4">
    <source>
        <dbReference type="ARBA" id="ARBA00022741"/>
    </source>
</evidence>
<dbReference type="InterPro" id="IPR000719">
    <property type="entry name" value="Prot_kinase_dom"/>
</dbReference>
<dbReference type="Gene3D" id="3.30.200.20">
    <property type="entry name" value="Phosphorylase Kinase, domain 1"/>
    <property type="match status" value="1"/>
</dbReference>
<dbReference type="Pfam" id="PF00069">
    <property type="entry name" value="Pkinase"/>
    <property type="match status" value="2"/>
</dbReference>
<dbReference type="GO" id="GO:0033314">
    <property type="term" value="P:mitotic DNA replication checkpoint signaling"/>
    <property type="evidence" value="ECO:0007669"/>
    <property type="project" value="EnsemblFungi"/>
</dbReference>
<dbReference type="GO" id="GO:0045739">
    <property type="term" value="P:positive regulation of DNA repair"/>
    <property type="evidence" value="ECO:0007669"/>
    <property type="project" value="EnsemblFungi"/>
</dbReference>
<dbReference type="GeneID" id="10028501"/>
<evidence type="ECO:0000256" key="5">
    <source>
        <dbReference type="ARBA" id="ARBA00022777"/>
    </source>
</evidence>
<dbReference type="PANTHER" id="PTHR44167">
    <property type="entry name" value="OVARIAN-SPECIFIC SERINE/THREONINE-PROTEIN KINASE LOK-RELATED"/>
    <property type="match status" value="1"/>
</dbReference>
<dbReference type="AlphaFoldDB" id="E4UXX9"/>
<keyword evidence="4" id="KW-0547">Nucleotide-binding</keyword>
<feature type="compositionally biased region" description="Basic and acidic residues" evidence="7">
    <location>
        <begin position="460"/>
        <end position="476"/>
    </location>
</feature>
<keyword evidence="2" id="KW-0723">Serine/threonine-protein kinase</keyword>
<dbReference type="GO" id="GO:0006279">
    <property type="term" value="P:premeiotic DNA replication"/>
    <property type="evidence" value="ECO:0007669"/>
    <property type="project" value="EnsemblFungi"/>
</dbReference>
<dbReference type="GO" id="GO:0000785">
    <property type="term" value="C:chromatin"/>
    <property type="evidence" value="ECO:0007669"/>
    <property type="project" value="EnsemblFungi"/>
</dbReference>
<sequence>MPDYAASMHSSFSEQAGRDEMSSYSDEETRSFDYEEKTVAVEDDYISSDEDDVESEHEEQDEAVREDMRKLQDDAILHGKFRLINRVGEGTFSTVYKAEDLTWDQGAFQAELLEPYRSPKKKRRTGPKRQYVALKKIYVTSSPSRILNELEILYDLRGHRAVCHIKAAFRLDDQVVAVLPYFPHTDFRLMFRTFLVEDMRHYFKSLLEGLDFVHNATVIHRDIKPTNFLYNPKLRRGVLVDFGLAEYESEGGNCLCKVGRTSYTSSFVSKFEKIMDAAQGSSPAPAGYPRNDSRPSRRANRAGTRGFRAPEVLFKCPNQTTKIDVWSVGVILLTFLARRFPFFHSMDDADALIEIGCIFGQQKMQRAAAEHGLVFDTTIPSISEKGYSLSRIIQWSSLVTDLTGREVQAIQLLKHLLDLSPRTRCTAARALQHDFFNNPEGDDLPWGGDDPEQLQHHATQHHDETACDAGDDVKLI</sequence>
<protein>
    <recommendedName>
        <fullName evidence="1">non-specific serine/threonine protein kinase</fullName>
        <ecNumber evidence="1">2.7.11.1</ecNumber>
    </recommendedName>
</protein>
<evidence type="ECO:0000259" key="8">
    <source>
        <dbReference type="PROSITE" id="PS50011"/>
    </source>
</evidence>
<evidence type="ECO:0000313" key="10">
    <source>
        <dbReference type="Proteomes" id="UP000002669"/>
    </source>
</evidence>
<gene>
    <name evidence="9" type="ORF">MGYG_05812</name>
</gene>
<feature type="region of interest" description="Disordered" evidence="7">
    <location>
        <begin position="440"/>
        <end position="476"/>
    </location>
</feature>
<keyword evidence="5 9" id="KW-0418">Kinase</keyword>
<evidence type="ECO:0000313" key="9">
    <source>
        <dbReference type="EMBL" id="EFR02811.1"/>
    </source>
</evidence>
<organism evidence="10">
    <name type="scientific">Arthroderma gypseum (strain ATCC MYA-4604 / CBS 118893)</name>
    <name type="common">Microsporum gypseum</name>
    <dbReference type="NCBI Taxonomy" id="535722"/>
    <lineage>
        <taxon>Eukaryota</taxon>
        <taxon>Fungi</taxon>
        <taxon>Dikarya</taxon>
        <taxon>Ascomycota</taxon>
        <taxon>Pezizomycotina</taxon>
        <taxon>Eurotiomycetes</taxon>
        <taxon>Eurotiomycetidae</taxon>
        <taxon>Onygenales</taxon>
        <taxon>Arthrodermataceae</taxon>
        <taxon>Nannizzia</taxon>
    </lineage>
</organism>
<feature type="region of interest" description="Disordered" evidence="7">
    <location>
        <begin position="278"/>
        <end position="303"/>
    </location>
</feature>
<evidence type="ECO:0000256" key="3">
    <source>
        <dbReference type="ARBA" id="ARBA00022679"/>
    </source>
</evidence>
<dbReference type="GO" id="GO:1905342">
    <property type="term" value="P:positive regulation of protein localization to kinetochore"/>
    <property type="evidence" value="ECO:0007669"/>
    <property type="project" value="EnsemblFungi"/>
</dbReference>
<dbReference type="PANTHER" id="PTHR44167:SF23">
    <property type="entry name" value="CDC7 KINASE, ISOFORM A-RELATED"/>
    <property type="match status" value="1"/>
</dbReference>
<evidence type="ECO:0000256" key="2">
    <source>
        <dbReference type="ARBA" id="ARBA00022527"/>
    </source>
</evidence>
<evidence type="ECO:0000256" key="7">
    <source>
        <dbReference type="SAM" id="MobiDB-lite"/>
    </source>
</evidence>
<dbReference type="InterPro" id="IPR008271">
    <property type="entry name" value="Ser/Thr_kinase_AS"/>
</dbReference>
<feature type="compositionally biased region" description="Basic and acidic residues" evidence="7">
    <location>
        <begin position="16"/>
        <end position="40"/>
    </location>
</feature>